<dbReference type="Gene3D" id="3.90.226.10">
    <property type="entry name" value="2-enoyl-CoA Hydratase, Chain A, domain 1"/>
    <property type="match status" value="2"/>
</dbReference>
<evidence type="ECO:0000313" key="9">
    <source>
        <dbReference type="EMBL" id="GLH70115.1"/>
    </source>
</evidence>
<dbReference type="InterPro" id="IPR047217">
    <property type="entry name" value="S49_SppA_67K_type_N"/>
</dbReference>
<evidence type="ECO:0000256" key="1">
    <source>
        <dbReference type="ARBA" id="ARBA00004370"/>
    </source>
</evidence>
<dbReference type="InterPro" id="IPR002142">
    <property type="entry name" value="Peptidase_S49"/>
</dbReference>
<reference evidence="9 10" key="1">
    <citation type="journal article" date="2023" name="Antonie Van Leeuwenhoek">
        <title>Mesoterricola silvestris gen. nov., sp. nov., Mesoterricola sediminis sp. nov., Geothrix oryzae sp. nov., Geothrix edaphica sp. nov., Geothrix rubra sp. nov., and Geothrix limicola sp. nov., six novel members of Acidobacteriota isolated from soils.</title>
        <authorList>
            <person name="Itoh H."/>
            <person name="Sugisawa Y."/>
            <person name="Mise K."/>
            <person name="Xu Z."/>
            <person name="Kuniyasu M."/>
            <person name="Ushijima N."/>
            <person name="Kawano K."/>
            <person name="Kobayashi E."/>
            <person name="Shiratori Y."/>
            <person name="Masuda Y."/>
            <person name="Senoo K."/>
        </authorList>
    </citation>
    <scope>NUCLEOTIDE SEQUENCE [LARGE SCALE GENOMIC DNA]</scope>
    <source>
        <strain evidence="9 10">Red803</strain>
    </source>
</reference>
<dbReference type="InterPro" id="IPR004635">
    <property type="entry name" value="Pept_S49_SppA"/>
</dbReference>
<dbReference type="Pfam" id="PF01343">
    <property type="entry name" value="Peptidase_S49"/>
    <property type="match status" value="2"/>
</dbReference>
<dbReference type="PANTHER" id="PTHR33209">
    <property type="entry name" value="PROTEASE 4"/>
    <property type="match status" value="1"/>
</dbReference>
<evidence type="ECO:0000256" key="6">
    <source>
        <dbReference type="ARBA" id="ARBA00023136"/>
    </source>
</evidence>
<dbReference type="InterPro" id="IPR004634">
    <property type="entry name" value="Pept_S49_pIV"/>
</dbReference>
<protein>
    <submittedName>
        <fullName evidence="9">Signal peptide peptidase SppA</fullName>
    </submittedName>
</protein>
<keyword evidence="6" id="KW-0472">Membrane</keyword>
<keyword evidence="3" id="KW-0645">Protease</keyword>
<dbReference type="CDD" id="cd07018">
    <property type="entry name" value="S49_SppA_67K_type"/>
    <property type="match status" value="1"/>
</dbReference>
<feature type="region of interest" description="Disordered" evidence="7">
    <location>
        <begin position="57"/>
        <end position="79"/>
    </location>
</feature>
<accession>A0ABQ5Q7N8</accession>
<dbReference type="Gene3D" id="6.20.330.10">
    <property type="match status" value="1"/>
</dbReference>
<dbReference type="InterPro" id="IPR047272">
    <property type="entry name" value="S49_SppA_C"/>
</dbReference>
<dbReference type="PANTHER" id="PTHR33209:SF1">
    <property type="entry name" value="PEPTIDASE S49 DOMAIN-CONTAINING PROTEIN"/>
    <property type="match status" value="1"/>
</dbReference>
<comment type="subcellular location">
    <subcellularLocation>
        <location evidence="1">Membrane</location>
    </subcellularLocation>
</comment>
<evidence type="ECO:0000256" key="2">
    <source>
        <dbReference type="ARBA" id="ARBA00008683"/>
    </source>
</evidence>
<proteinExistence type="inferred from homology"/>
<sequence>MKDFFKTFFAALLALIVAGGAAFLLFFGILAAIGSSNKPTVPSKAVLVFDMDTSLTDGQHDPEPGEAISQALSGGGGRSQSLPAAIDAIDRAASDDRIAGLFLTGNLQAAGPAQLKELREAIQRFKAKKPVIAYDLGWGKREYYLAAGASTVYVNPFGSVEVNGFASEPMFFGEAFKKYGVEVQVTRVGKYKSAVEPFILDKMSDPNREQVQKLLDDLWGDWKGSVAKDRKVSPEALQALADEKGVLEAQEAKQAGLVDKIAPYDEVLDALKALVGRKPKDRDFPQIALATYAEIPGAEKRGHNRIAVLVAEGEIVDGEGRANQIGGDSLSRELRRLRLDDKVKAVVLRVNSPGGSAAASELIQREVILTRKVKPVVVSMGHLAASGGYWISTYGDRIFAEPGTITGSIGVFGMLPNVKQLANDHGITWDSVQTAKLANPMTLTRPKTDFELARIQGIVDHIYDQFITKVADSRKMKKEAVQEIAQGRVWSGQEALKLGLVDEIGGLDAAVKYAAKKANVGDDYYVAGPEEEPDAFKQLVRNLIQGKPRKLAKVGPVDVLVGDLKRQVELLSSLNDPQGVYARLPFDLDLR</sequence>
<dbReference type="EMBL" id="BSDD01000003">
    <property type="protein sequence ID" value="GLH70115.1"/>
    <property type="molecule type" value="Genomic_DNA"/>
</dbReference>
<dbReference type="InterPro" id="IPR029045">
    <property type="entry name" value="ClpP/crotonase-like_dom_sf"/>
</dbReference>
<comment type="caution">
    <text evidence="9">The sequence shown here is derived from an EMBL/GenBank/DDBJ whole genome shotgun (WGS) entry which is preliminary data.</text>
</comment>
<dbReference type="CDD" id="cd07023">
    <property type="entry name" value="S49_Sppa_N_C"/>
    <property type="match status" value="1"/>
</dbReference>
<dbReference type="NCBIfam" id="TIGR00705">
    <property type="entry name" value="SppA_67K"/>
    <property type="match status" value="1"/>
</dbReference>
<evidence type="ECO:0000256" key="4">
    <source>
        <dbReference type="ARBA" id="ARBA00022801"/>
    </source>
</evidence>
<evidence type="ECO:0000256" key="3">
    <source>
        <dbReference type="ARBA" id="ARBA00022670"/>
    </source>
</evidence>
<gene>
    <name evidence="9" type="primary">sppA</name>
    <name evidence="9" type="ORF">GETHPA_16480</name>
</gene>
<keyword evidence="5" id="KW-0720">Serine protease</keyword>
<feature type="domain" description="Peptidase S49" evidence="8">
    <location>
        <begin position="371"/>
        <end position="520"/>
    </location>
</feature>
<evidence type="ECO:0000313" key="10">
    <source>
        <dbReference type="Proteomes" id="UP001165089"/>
    </source>
</evidence>
<dbReference type="Proteomes" id="UP001165089">
    <property type="component" value="Unassembled WGS sequence"/>
</dbReference>
<dbReference type="NCBIfam" id="TIGR00706">
    <property type="entry name" value="SppA_dom"/>
    <property type="match status" value="1"/>
</dbReference>
<comment type="similarity">
    <text evidence="2">Belongs to the peptidase S49 family.</text>
</comment>
<evidence type="ECO:0000256" key="5">
    <source>
        <dbReference type="ARBA" id="ARBA00022825"/>
    </source>
</evidence>
<evidence type="ECO:0000256" key="7">
    <source>
        <dbReference type="SAM" id="MobiDB-lite"/>
    </source>
</evidence>
<keyword evidence="10" id="KW-1185">Reference proteome</keyword>
<name>A0ABQ5Q7N8_9BACT</name>
<feature type="domain" description="Peptidase S49" evidence="8">
    <location>
        <begin position="125"/>
        <end position="275"/>
    </location>
</feature>
<dbReference type="SUPFAM" id="SSF52096">
    <property type="entry name" value="ClpP/crotonase"/>
    <property type="match status" value="2"/>
</dbReference>
<dbReference type="PIRSF" id="PIRSF001217">
    <property type="entry name" value="Protease_4_SppA"/>
    <property type="match status" value="1"/>
</dbReference>
<keyword evidence="4" id="KW-0378">Hydrolase</keyword>
<dbReference type="RefSeq" id="WP_285724519.1">
    <property type="nucleotide sequence ID" value="NZ_BSDD01000003.1"/>
</dbReference>
<evidence type="ECO:0000259" key="8">
    <source>
        <dbReference type="Pfam" id="PF01343"/>
    </source>
</evidence>
<organism evidence="9 10">
    <name type="scientific">Geothrix rubra</name>
    <dbReference type="NCBI Taxonomy" id="2927977"/>
    <lineage>
        <taxon>Bacteria</taxon>
        <taxon>Pseudomonadati</taxon>
        <taxon>Acidobacteriota</taxon>
        <taxon>Holophagae</taxon>
        <taxon>Holophagales</taxon>
        <taxon>Holophagaceae</taxon>
        <taxon>Geothrix</taxon>
    </lineage>
</organism>